<proteinExistence type="inferred from homology"/>
<keyword evidence="2" id="KW-0805">Transcription regulation</keyword>
<dbReference type="PIRSF" id="PIRSF019455">
    <property type="entry name" value="CopR_AtkY"/>
    <property type="match status" value="1"/>
</dbReference>
<accession>A0A0E4GCB8</accession>
<name>A0A0E4GCB8_9FIRM</name>
<dbReference type="InterPro" id="IPR036390">
    <property type="entry name" value="WH_DNA-bd_sf"/>
</dbReference>
<protein>
    <submittedName>
        <fullName evidence="5">BlaI transcriptional regulatory family</fullName>
    </submittedName>
</protein>
<sequence>MNKMQRMSDSEKQIMEFIWVAGHPVTTREIIANLPEDNNWKQSTVITFLARLMEKGILKATRISKANYYEPCITEQEYRNFETKQFIADVHKGSVLGFINSLCDNGDLTKEDIEKLMKRLKK</sequence>
<comment type="similarity">
    <text evidence="1">Belongs to the BlaI transcriptional regulatory family.</text>
</comment>
<dbReference type="Gene3D" id="1.10.4040.10">
    <property type="entry name" value="Penicillinase repressor domain"/>
    <property type="match status" value="1"/>
</dbReference>
<keyword evidence="4" id="KW-0804">Transcription</keyword>
<dbReference type="Proteomes" id="UP000045545">
    <property type="component" value="Unassembled WGS sequence"/>
</dbReference>
<organism evidence="5 6">
    <name type="scientific">Syntrophomonas zehnderi OL-4</name>
    <dbReference type="NCBI Taxonomy" id="690567"/>
    <lineage>
        <taxon>Bacteria</taxon>
        <taxon>Bacillati</taxon>
        <taxon>Bacillota</taxon>
        <taxon>Clostridia</taxon>
        <taxon>Eubacteriales</taxon>
        <taxon>Syntrophomonadaceae</taxon>
        <taxon>Syntrophomonas</taxon>
    </lineage>
</organism>
<dbReference type="SUPFAM" id="SSF46785">
    <property type="entry name" value="Winged helix' DNA-binding domain"/>
    <property type="match status" value="1"/>
</dbReference>
<dbReference type="GO" id="GO:0003677">
    <property type="term" value="F:DNA binding"/>
    <property type="evidence" value="ECO:0007669"/>
    <property type="project" value="UniProtKB-KW"/>
</dbReference>
<dbReference type="EMBL" id="CGIH01000052">
    <property type="protein sequence ID" value="CFY09868.1"/>
    <property type="molecule type" value="Genomic_DNA"/>
</dbReference>
<keyword evidence="6" id="KW-1185">Reference proteome</keyword>
<reference evidence="5 6" key="1">
    <citation type="submission" date="2015-03" db="EMBL/GenBank/DDBJ databases">
        <authorList>
            <person name="Murphy D."/>
        </authorList>
    </citation>
    <scope>NUCLEOTIDE SEQUENCE [LARGE SCALE GENOMIC DNA]</scope>
    <source>
        <strain evidence="5 6">OL-4</strain>
    </source>
</reference>
<dbReference type="STRING" id="690567.2732"/>
<keyword evidence="3" id="KW-0238">DNA-binding</keyword>
<evidence type="ECO:0000256" key="3">
    <source>
        <dbReference type="ARBA" id="ARBA00023125"/>
    </source>
</evidence>
<evidence type="ECO:0000256" key="4">
    <source>
        <dbReference type="ARBA" id="ARBA00023163"/>
    </source>
</evidence>
<gene>
    <name evidence="5" type="ORF">2732</name>
</gene>
<dbReference type="OrthoDB" id="9795583at2"/>
<evidence type="ECO:0000313" key="5">
    <source>
        <dbReference type="EMBL" id="CFY09868.1"/>
    </source>
</evidence>
<evidence type="ECO:0000313" key="6">
    <source>
        <dbReference type="Proteomes" id="UP000045545"/>
    </source>
</evidence>
<dbReference type="InterPro" id="IPR036388">
    <property type="entry name" value="WH-like_DNA-bd_sf"/>
</dbReference>
<evidence type="ECO:0000256" key="1">
    <source>
        <dbReference type="ARBA" id="ARBA00011046"/>
    </source>
</evidence>
<dbReference type="InterPro" id="IPR005650">
    <property type="entry name" value="BlaI_family"/>
</dbReference>
<dbReference type="RefSeq" id="WP_046500041.1">
    <property type="nucleotide sequence ID" value="NZ_CGIH01000052.1"/>
</dbReference>
<dbReference type="Gene3D" id="1.10.10.10">
    <property type="entry name" value="Winged helix-like DNA-binding domain superfamily/Winged helix DNA-binding domain"/>
    <property type="match status" value="1"/>
</dbReference>
<dbReference type="GO" id="GO:0045892">
    <property type="term" value="P:negative regulation of DNA-templated transcription"/>
    <property type="evidence" value="ECO:0007669"/>
    <property type="project" value="InterPro"/>
</dbReference>
<dbReference type="AlphaFoldDB" id="A0A0E4GCB8"/>
<dbReference type="Pfam" id="PF03965">
    <property type="entry name" value="Penicillinase_R"/>
    <property type="match status" value="1"/>
</dbReference>
<evidence type="ECO:0000256" key="2">
    <source>
        <dbReference type="ARBA" id="ARBA00023015"/>
    </source>
</evidence>